<dbReference type="FunFam" id="3.30.200.20:FF:000035">
    <property type="entry name" value="Serine/threonine protein kinase Stk1"/>
    <property type="match status" value="1"/>
</dbReference>
<dbReference type="Pfam" id="PF00069">
    <property type="entry name" value="Pkinase"/>
    <property type="match status" value="1"/>
</dbReference>
<proteinExistence type="predicted"/>
<feature type="region of interest" description="Disordered" evidence="10">
    <location>
        <begin position="349"/>
        <end position="418"/>
    </location>
</feature>
<dbReference type="InterPro" id="IPR011009">
    <property type="entry name" value="Kinase-like_dom_sf"/>
</dbReference>
<keyword evidence="3" id="KW-0808">Transferase</keyword>
<protein>
    <recommendedName>
        <fullName evidence="1">non-specific serine/threonine protein kinase</fullName>
        <ecNumber evidence="1">2.7.11.1</ecNumber>
    </recommendedName>
</protein>
<dbReference type="InterPro" id="IPR017441">
    <property type="entry name" value="Protein_kinase_ATP_BS"/>
</dbReference>
<dbReference type="Gene3D" id="3.30.200.20">
    <property type="entry name" value="Phosphorylase Kinase, domain 1"/>
    <property type="match status" value="1"/>
</dbReference>
<comment type="catalytic activity">
    <reaction evidence="8">
        <text>L-seryl-[protein] + ATP = O-phospho-L-seryl-[protein] + ADP + H(+)</text>
        <dbReference type="Rhea" id="RHEA:17989"/>
        <dbReference type="Rhea" id="RHEA-COMP:9863"/>
        <dbReference type="Rhea" id="RHEA-COMP:11604"/>
        <dbReference type="ChEBI" id="CHEBI:15378"/>
        <dbReference type="ChEBI" id="CHEBI:29999"/>
        <dbReference type="ChEBI" id="CHEBI:30616"/>
        <dbReference type="ChEBI" id="CHEBI:83421"/>
        <dbReference type="ChEBI" id="CHEBI:456216"/>
        <dbReference type="EC" id="2.7.11.1"/>
    </reaction>
</comment>
<evidence type="ECO:0000313" key="13">
    <source>
        <dbReference type="Proteomes" id="UP000465302"/>
    </source>
</evidence>
<reference evidence="12 13" key="1">
    <citation type="journal article" date="2019" name="Emerg. Microbes Infect.">
        <title>Comprehensive subspecies identification of 175 nontuberculous mycobacteria species based on 7547 genomic profiles.</title>
        <authorList>
            <person name="Matsumoto Y."/>
            <person name="Kinjo T."/>
            <person name="Motooka D."/>
            <person name="Nabeya D."/>
            <person name="Jung N."/>
            <person name="Uechi K."/>
            <person name="Horii T."/>
            <person name="Iida T."/>
            <person name="Fujita J."/>
            <person name="Nakamura S."/>
        </authorList>
    </citation>
    <scope>NUCLEOTIDE SEQUENCE [LARGE SCALE GENOMIC DNA]</scope>
    <source>
        <strain evidence="12 13">JCM 6377</strain>
    </source>
</reference>
<sequence length="418" mass="43846">MGMTGHDLLGGRYELRGVLGYGGMAEVRDGWDTRLNRAVAVKLLHPALRGQPDIRRRFADEARSAAALTHPNIVAVHDFGEHGGTPFIVMERLPGQSLADLIALGPMPPEHVRSMLIDVLRALEAAHAAGVLHRDIKPGNVLISAIGDSMKVADFGIAKTGGASHTMTGRVLGTMSYLTPERVAGAPASAADDLYAAGVMGYEALLGRRAFPQDNPIALARAIMDDPPPPLASLRPDVEPTLVAVIDRAMARVPHQRFGSAAEMRAALTGELIPPVAVAPLPSSPRPATRVLDEPLPPSMHHMAAPHYVAAPPPRHRLSGRTRKVLAGTAVLGAFAIAAAALAADPFSSAPTQTVNTSSTMPTPTSAAPPPPPPPPTPVVQPPEPKPDHKKPEHKKPDHKPGKPGKPGRGNGPKERGG</sequence>
<dbReference type="PROSITE" id="PS00108">
    <property type="entry name" value="PROTEIN_KINASE_ST"/>
    <property type="match status" value="1"/>
</dbReference>
<evidence type="ECO:0000256" key="1">
    <source>
        <dbReference type="ARBA" id="ARBA00012513"/>
    </source>
</evidence>
<evidence type="ECO:0000256" key="6">
    <source>
        <dbReference type="ARBA" id="ARBA00022840"/>
    </source>
</evidence>
<evidence type="ECO:0000313" key="12">
    <source>
        <dbReference type="EMBL" id="GFG53689.1"/>
    </source>
</evidence>
<organism evidence="12 13">
    <name type="scientific">Mycolicibacterium agri</name>
    <name type="common">Mycobacterium agri</name>
    <dbReference type="NCBI Taxonomy" id="36811"/>
    <lineage>
        <taxon>Bacteria</taxon>
        <taxon>Bacillati</taxon>
        <taxon>Actinomycetota</taxon>
        <taxon>Actinomycetes</taxon>
        <taxon>Mycobacteriales</taxon>
        <taxon>Mycobacteriaceae</taxon>
        <taxon>Mycolicibacterium</taxon>
    </lineage>
</organism>
<evidence type="ECO:0000256" key="9">
    <source>
        <dbReference type="PROSITE-ProRule" id="PRU10141"/>
    </source>
</evidence>
<name>A0A7I9W8E5_MYCAG</name>
<dbReference type="Gene3D" id="1.10.510.10">
    <property type="entry name" value="Transferase(Phosphotransferase) domain 1"/>
    <property type="match status" value="1"/>
</dbReference>
<dbReference type="CDD" id="cd14014">
    <property type="entry name" value="STKc_PknB_like"/>
    <property type="match status" value="1"/>
</dbReference>
<gene>
    <name evidence="12" type="ORF">MAGR_51300</name>
</gene>
<dbReference type="PANTHER" id="PTHR43289">
    <property type="entry name" value="MITOGEN-ACTIVATED PROTEIN KINASE KINASE KINASE 20-RELATED"/>
    <property type="match status" value="1"/>
</dbReference>
<feature type="binding site" evidence="9">
    <location>
        <position position="42"/>
    </location>
    <ligand>
        <name>ATP</name>
        <dbReference type="ChEBI" id="CHEBI:30616"/>
    </ligand>
</feature>
<evidence type="ECO:0000259" key="11">
    <source>
        <dbReference type="PROSITE" id="PS50011"/>
    </source>
</evidence>
<evidence type="ECO:0000256" key="10">
    <source>
        <dbReference type="SAM" id="MobiDB-lite"/>
    </source>
</evidence>
<dbReference type="GO" id="GO:0080090">
    <property type="term" value="P:regulation of primary metabolic process"/>
    <property type="evidence" value="ECO:0007669"/>
    <property type="project" value="UniProtKB-ARBA"/>
</dbReference>
<evidence type="ECO:0000256" key="5">
    <source>
        <dbReference type="ARBA" id="ARBA00022777"/>
    </source>
</evidence>
<feature type="compositionally biased region" description="Low complexity" evidence="10">
    <location>
        <begin position="349"/>
        <end position="366"/>
    </location>
</feature>
<dbReference type="SMART" id="SM00220">
    <property type="entry name" value="S_TKc"/>
    <property type="match status" value="1"/>
</dbReference>
<keyword evidence="5" id="KW-0418">Kinase</keyword>
<dbReference type="EMBL" id="BLKS01000001">
    <property type="protein sequence ID" value="GFG53689.1"/>
    <property type="molecule type" value="Genomic_DNA"/>
</dbReference>
<dbReference type="GO" id="GO:0005524">
    <property type="term" value="F:ATP binding"/>
    <property type="evidence" value="ECO:0007669"/>
    <property type="project" value="UniProtKB-UniRule"/>
</dbReference>
<evidence type="ECO:0000256" key="3">
    <source>
        <dbReference type="ARBA" id="ARBA00022679"/>
    </source>
</evidence>
<evidence type="ECO:0000256" key="4">
    <source>
        <dbReference type="ARBA" id="ARBA00022741"/>
    </source>
</evidence>
<dbReference type="AlphaFoldDB" id="A0A7I9W8E5"/>
<dbReference type="PROSITE" id="PS50011">
    <property type="entry name" value="PROTEIN_KINASE_DOM"/>
    <property type="match status" value="1"/>
</dbReference>
<feature type="domain" description="Protein kinase" evidence="11">
    <location>
        <begin position="13"/>
        <end position="273"/>
    </location>
</feature>
<feature type="compositionally biased region" description="Pro residues" evidence="10">
    <location>
        <begin position="367"/>
        <end position="384"/>
    </location>
</feature>
<keyword evidence="4 9" id="KW-0547">Nucleotide-binding</keyword>
<comment type="caution">
    <text evidence="12">The sequence shown here is derived from an EMBL/GenBank/DDBJ whole genome shotgun (WGS) entry which is preliminary data.</text>
</comment>
<dbReference type="InterPro" id="IPR008271">
    <property type="entry name" value="Ser/Thr_kinase_AS"/>
</dbReference>
<comment type="catalytic activity">
    <reaction evidence="7">
        <text>L-threonyl-[protein] + ATP = O-phospho-L-threonyl-[protein] + ADP + H(+)</text>
        <dbReference type="Rhea" id="RHEA:46608"/>
        <dbReference type="Rhea" id="RHEA-COMP:11060"/>
        <dbReference type="Rhea" id="RHEA-COMP:11605"/>
        <dbReference type="ChEBI" id="CHEBI:15378"/>
        <dbReference type="ChEBI" id="CHEBI:30013"/>
        <dbReference type="ChEBI" id="CHEBI:30616"/>
        <dbReference type="ChEBI" id="CHEBI:61977"/>
        <dbReference type="ChEBI" id="CHEBI:456216"/>
        <dbReference type="EC" id="2.7.11.1"/>
    </reaction>
</comment>
<dbReference type="GO" id="GO:0004674">
    <property type="term" value="F:protein serine/threonine kinase activity"/>
    <property type="evidence" value="ECO:0007669"/>
    <property type="project" value="UniProtKB-KW"/>
</dbReference>
<dbReference type="SUPFAM" id="SSF56112">
    <property type="entry name" value="Protein kinase-like (PK-like)"/>
    <property type="match status" value="1"/>
</dbReference>
<dbReference type="Proteomes" id="UP000465302">
    <property type="component" value="Unassembled WGS sequence"/>
</dbReference>
<dbReference type="InterPro" id="IPR000719">
    <property type="entry name" value="Prot_kinase_dom"/>
</dbReference>
<feature type="compositionally biased region" description="Basic and acidic residues" evidence="10">
    <location>
        <begin position="385"/>
        <end position="401"/>
    </location>
</feature>
<dbReference type="PROSITE" id="PS00107">
    <property type="entry name" value="PROTEIN_KINASE_ATP"/>
    <property type="match status" value="1"/>
</dbReference>
<evidence type="ECO:0000256" key="8">
    <source>
        <dbReference type="ARBA" id="ARBA00048679"/>
    </source>
</evidence>
<keyword evidence="2" id="KW-0723">Serine/threonine-protein kinase</keyword>
<evidence type="ECO:0000256" key="2">
    <source>
        <dbReference type="ARBA" id="ARBA00022527"/>
    </source>
</evidence>
<keyword evidence="6 9" id="KW-0067">ATP-binding</keyword>
<evidence type="ECO:0000256" key="7">
    <source>
        <dbReference type="ARBA" id="ARBA00047899"/>
    </source>
</evidence>
<dbReference type="EC" id="2.7.11.1" evidence="1"/>
<dbReference type="PANTHER" id="PTHR43289:SF6">
    <property type="entry name" value="SERINE_THREONINE-PROTEIN KINASE NEKL-3"/>
    <property type="match status" value="1"/>
</dbReference>
<accession>A0A7I9W8E5</accession>